<evidence type="ECO:0000313" key="2">
    <source>
        <dbReference type="Proteomes" id="UP001501425"/>
    </source>
</evidence>
<sequence length="54" mass="5650">MTTIPMPTDADRCVRCGASTGRGRLVVANSADDPLQVYECGACGAVVRVGGHEW</sequence>
<reference evidence="1" key="1">
    <citation type="journal article" date="2014" name="Int. J. Syst. Evol. Microbiol.">
        <title>Complete genome sequence of Corynebacterium casei LMG S-19264T (=DSM 44701T), isolated from a smear-ripened cheese.</title>
        <authorList>
            <consortium name="US DOE Joint Genome Institute (JGI-PGF)"/>
            <person name="Walter F."/>
            <person name="Albersmeier A."/>
            <person name="Kalinowski J."/>
            <person name="Ruckert C."/>
        </authorList>
    </citation>
    <scope>NUCLEOTIDE SEQUENCE</scope>
    <source>
        <strain evidence="1">JCM 14265</strain>
    </source>
</reference>
<proteinExistence type="predicted"/>
<reference evidence="1" key="2">
    <citation type="submission" date="2023-12" db="EMBL/GenBank/DDBJ databases">
        <authorList>
            <person name="Sun Q."/>
            <person name="Inoue M."/>
        </authorList>
    </citation>
    <scope>NUCLEOTIDE SEQUENCE</scope>
    <source>
        <strain evidence="1">JCM 14265</strain>
    </source>
</reference>
<dbReference type="Proteomes" id="UP001501425">
    <property type="component" value="Unassembled WGS sequence"/>
</dbReference>
<dbReference type="EMBL" id="BAAADQ010000013">
    <property type="protein sequence ID" value="GAA0549052.1"/>
    <property type="molecule type" value="Genomic_DNA"/>
</dbReference>
<evidence type="ECO:0008006" key="3">
    <source>
        <dbReference type="Google" id="ProtNLM"/>
    </source>
</evidence>
<name>A0AAV3STZ6_9EURY</name>
<protein>
    <recommendedName>
        <fullName evidence="3">Small CPxCG-related zinc finger protein</fullName>
    </recommendedName>
</protein>
<accession>A0AAV3STZ6</accession>
<organism evidence="1 2">
    <name type="scientific">Halorubrum ejinorense</name>
    <dbReference type="NCBI Taxonomy" id="425309"/>
    <lineage>
        <taxon>Archaea</taxon>
        <taxon>Methanobacteriati</taxon>
        <taxon>Methanobacteriota</taxon>
        <taxon>Stenosarchaea group</taxon>
        <taxon>Halobacteria</taxon>
        <taxon>Halobacteriales</taxon>
        <taxon>Haloferacaceae</taxon>
        <taxon>Halorubrum</taxon>
    </lineage>
</organism>
<gene>
    <name evidence="1" type="ORF">GCM10008994_25020</name>
</gene>
<dbReference type="AlphaFoldDB" id="A0AAV3STZ6"/>
<comment type="caution">
    <text evidence="1">The sequence shown here is derived from an EMBL/GenBank/DDBJ whole genome shotgun (WGS) entry which is preliminary data.</text>
</comment>
<evidence type="ECO:0000313" key="1">
    <source>
        <dbReference type="EMBL" id="GAA0549052.1"/>
    </source>
</evidence>